<evidence type="ECO:0000313" key="4">
    <source>
        <dbReference type="Proteomes" id="UP000317893"/>
    </source>
</evidence>
<dbReference type="SMART" id="SM00507">
    <property type="entry name" value="HNHc"/>
    <property type="match status" value="1"/>
</dbReference>
<reference evidence="3 4" key="1">
    <citation type="submission" date="2019-06" db="EMBL/GenBank/DDBJ databases">
        <title>Sequencing the genomes of 1000 actinobacteria strains.</title>
        <authorList>
            <person name="Klenk H.-P."/>
        </authorList>
    </citation>
    <scope>NUCLEOTIDE SEQUENCE [LARGE SCALE GENOMIC DNA]</scope>
    <source>
        <strain evidence="3 4">DSM 18607</strain>
    </source>
</reference>
<comment type="caution">
    <text evidence="3">The sequence shown here is derived from an EMBL/GenBank/DDBJ whole genome shotgun (WGS) entry which is preliminary data.</text>
</comment>
<dbReference type="AlphaFoldDB" id="A0A542E0C9"/>
<dbReference type="RefSeq" id="WP_170185619.1">
    <property type="nucleotide sequence ID" value="NZ_VFMN01000001.1"/>
</dbReference>
<evidence type="ECO:0000313" key="3">
    <source>
        <dbReference type="EMBL" id="TQJ08766.1"/>
    </source>
</evidence>
<dbReference type="Gene3D" id="1.10.30.50">
    <property type="match status" value="1"/>
</dbReference>
<dbReference type="InterPro" id="IPR003870">
    <property type="entry name" value="DUF222"/>
</dbReference>
<evidence type="ECO:0000256" key="1">
    <source>
        <dbReference type="SAM" id="MobiDB-lite"/>
    </source>
</evidence>
<keyword evidence="4" id="KW-1185">Reference proteome</keyword>
<feature type="region of interest" description="Disordered" evidence="1">
    <location>
        <begin position="355"/>
        <end position="378"/>
    </location>
</feature>
<protein>
    <submittedName>
        <fullName evidence="3">Uncharacterized protein DUF222</fullName>
    </submittedName>
</protein>
<proteinExistence type="predicted"/>
<name>A0A542E0C9_9MICO</name>
<dbReference type="CDD" id="cd00085">
    <property type="entry name" value="HNHc"/>
    <property type="match status" value="1"/>
</dbReference>
<accession>A0A542E0C9</accession>
<organism evidence="3 4">
    <name type="scientific">Lapillicoccus jejuensis</name>
    <dbReference type="NCBI Taxonomy" id="402171"/>
    <lineage>
        <taxon>Bacteria</taxon>
        <taxon>Bacillati</taxon>
        <taxon>Actinomycetota</taxon>
        <taxon>Actinomycetes</taxon>
        <taxon>Micrococcales</taxon>
        <taxon>Intrasporangiaceae</taxon>
        <taxon>Lapillicoccus</taxon>
    </lineage>
</organism>
<dbReference type="InterPro" id="IPR003615">
    <property type="entry name" value="HNH_nuc"/>
</dbReference>
<sequence length="535" mass="57128">MTGWRGTMEQVGDGLRSPLGVVPDLESLTDTALVDLEVDEALAVVELVRRATSALDAIQVLALEAFARRTVEEVEQDKADLRARGRCALGPEGDDVAAVELAPALRLGRRAVSALLDDARMLARDLPQTLGLVRAGRLDLARARVVAHQAFEVAREHRPAYDDAVVHPELVSTRYRLGPTDLDVPALRKRVAAAAAHVDPESQQRRAESARRDAFVRVGPGLDPGMSTWSASLPSEDSLSVWAAIDELAGEYLRADPSLTVGPARAQALVSLVLGRATITTTVDLTVPLDAWPETVGMAGDGVVDDRGADASITDVHGDRRPALSLVPDLTWSVAERGLAALVEVAEQERDLHLVPTTGGAPTDPPPSSRPPRAAAPADPAVGWSVGWSIGWSIGVQHPMVGFVLAEAVARLLADPDTRVRLHGCHPRTGALLTHDPTTYRPAVAVARAVRARDGHCRFPGCSVPAARTQLDHVVPFPTGPTTVDNLACLCVTHHRFKTHTPWTYALTTDGICTWTSPLGRTYATEPAAVRERAA</sequence>
<dbReference type="Pfam" id="PF02720">
    <property type="entry name" value="DUF222"/>
    <property type="match status" value="1"/>
</dbReference>
<dbReference type="EMBL" id="VFMN01000001">
    <property type="protein sequence ID" value="TQJ08766.1"/>
    <property type="molecule type" value="Genomic_DNA"/>
</dbReference>
<dbReference type="Proteomes" id="UP000317893">
    <property type="component" value="Unassembled WGS sequence"/>
</dbReference>
<feature type="domain" description="HNH nuclease" evidence="2">
    <location>
        <begin position="445"/>
        <end position="496"/>
    </location>
</feature>
<evidence type="ECO:0000259" key="2">
    <source>
        <dbReference type="SMART" id="SM00507"/>
    </source>
</evidence>
<gene>
    <name evidence="3" type="ORF">FB458_1858</name>
</gene>